<dbReference type="InParanoid" id="A0A0C3B0I0"/>
<organism evidence="1 2">
    <name type="scientific">Scleroderma citrinum Foug A</name>
    <dbReference type="NCBI Taxonomy" id="1036808"/>
    <lineage>
        <taxon>Eukaryota</taxon>
        <taxon>Fungi</taxon>
        <taxon>Dikarya</taxon>
        <taxon>Basidiomycota</taxon>
        <taxon>Agaricomycotina</taxon>
        <taxon>Agaricomycetes</taxon>
        <taxon>Agaricomycetidae</taxon>
        <taxon>Boletales</taxon>
        <taxon>Sclerodermatineae</taxon>
        <taxon>Sclerodermataceae</taxon>
        <taxon>Scleroderma</taxon>
    </lineage>
</organism>
<evidence type="ECO:0000313" key="2">
    <source>
        <dbReference type="Proteomes" id="UP000053989"/>
    </source>
</evidence>
<protein>
    <submittedName>
        <fullName evidence="1">Uncharacterized protein</fullName>
    </submittedName>
</protein>
<gene>
    <name evidence="1" type="ORF">SCLCIDRAFT_1206934</name>
</gene>
<dbReference type="HOGENOM" id="CLU_2832641_0_0_1"/>
<dbReference type="Proteomes" id="UP000053989">
    <property type="component" value="Unassembled WGS sequence"/>
</dbReference>
<reference evidence="2" key="2">
    <citation type="submission" date="2015-01" db="EMBL/GenBank/DDBJ databases">
        <title>Evolutionary Origins and Diversification of the Mycorrhizal Mutualists.</title>
        <authorList>
            <consortium name="DOE Joint Genome Institute"/>
            <consortium name="Mycorrhizal Genomics Consortium"/>
            <person name="Kohler A."/>
            <person name="Kuo A."/>
            <person name="Nagy L.G."/>
            <person name="Floudas D."/>
            <person name="Copeland A."/>
            <person name="Barry K.W."/>
            <person name="Cichocki N."/>
            <person name="Veneault-Fourrey C."/>
            <person name="LaButti K."/>
            <person name="Lindquist E.A."/>
            <person name="Lipzen A."/>
            <person name="Lundell T."/>
            <person name="Morin E."/>
            <person name="Murat C."/>
            <person name="Riley R."/>
            <person name="Ohm R."/>
            <person name="Sun H."/>
            <person name="Tunlid A."/>
            <person name="Henrissat B."/>
            <person name="Grigoriev I.V."/>
            <person name="Hibbett D.S."/>
            <person name="Martin F."/>
        </authorList>
    </citation>
    <scope>NUCLEOTIDE SEQUENCE [LARGE SCALE GENOMIC DNA]</scope>
    <source>
        <strain evidence="2">Foug A</strain>
    </source>
</reference>
<keyword evidence="2" id="KW-1185">Reference proteome</keyword>
<proteinExistence type="predicted"/>
<reference evidence="1 2" key="1">
    <citation type="submission" date="2014-04" db="EMBL/GenBank/DDBJ databases">
        <authorList>
            <consortium name="DOE Joint Genome Institute"/>
            <person name="Kuo A."/>
            <person name="Kohler A."/>
            <person name="Nagy L.G."/>
            <person name="Floudas D."/>
            <person name="Copeland A."/>
            <person name="Barry K.W."/>
            <person name="Cichocki N."/>
            <person name="Veneault-Fourrey C."/>
            <person name="LaButti K."/>
            <person name="Lindquist E.A."/>
            <person name="Lipzen A."/>
            <person name="Lundell T."/>
            <person name="Morin E."/>
            <person name="Murat C."/>
            <person name="Sun H."/>
            <person name="Tunlid A."/>
            <person name="Henrissat B."/>
            <person name="Grigoriev I.V."/>
            <person name="Hibbett D.S."/>
            <person name="Martin F."/>
            <person name="Nordberg H.P."/>
            <person name="Cantor M.N."/>
            <person name="Hua S.X."/>
        </authorList>
    </citation>
    <scope>NUCLEOTIDE SEQUENCE [LARGE SCALE GENOMIC DNA]</scope>
    <source>
        <strain evidence="1 2">Foug A</strain>
    </source>
</reference>
<name>A0A0C3B0I0_9AGAM</name>
<sequence>MEVRNIDELAVSTVNLSKSGDETLSQKLHVADGGFWDRLFVSSPVVRNSPIIPPIPCTTEWHIGCC</sequence>
<evidence type="ECO:0000313" key="1">
    <source>
        <dbReference type="EMBL" id="KIM70767.1"/>
    </source>
</evidence>
<accession>A0A0C3B0I0</accession>
<dbReference type="AlphaFoldDB" id="A0A0C3B0I0"/>
<dbReference type="EMBL" id="KN822004">
    <property type="protein sequence ID" value="KIM70767.1"/>
    <property type="molecule type" value="Genomic_DNA"/>
</dbReference>